<reference evidence="1 2" key="1">
    <citation type="submission" date="2011-02" db="EMBL/GenBank/DDBJ databases">
        <authorList>
            <person name="Nelson K.E."/>
            <person name="Sutton G."/>
            <person name="Torralba M."/>
            <person name="Durkin S."/>
            <person name="Harkins D."/>
            <person name="Montgomery R."/>
            <person name="Ziemer C."/>
            <person name="Klaassens E."/>
            <person name="Ocuiv P."/>
            <person name="Morrison M."/>
        </authorList>
    </citation>
    <scope>NUCLEOTIDE SEQUENCE [LARGE SCALE GENOMIC DNA]</scope>
    <source>
        <strain evidence="1 2">8</strain>
    </source>
</reference>
<dbReference type="InterPro" id="IPR047729">
    <property type="entry name" value="Sce7726-like"/>
</dbReference>
<dbReference type="OrthoDB" id="128875at2"/>
<organism evidence="1 2">
    <name type="scientific">Ruminococcus albus 8</name>
    <dbReference type="NCBI Taxonomy" id="246199"/>
    <lineage>
        <taxon>Bacteria</taxon>
        <taxon>Bacillati</taxon>
        <taxon>Bacillota</taxon>
        <taxon>Clostridia</taxon>
        <taxon>Eubacteriales</taxon>
        <taxon>Oscillospiraceae</taxon>
        <taxon>Ruminococcus</taxon>
    </lineage>
</organism>
<dbReference type="Proteomes" id="UP000004259">
    <property type="component" value="Unassembled WGS sequence"/>
</dbReference>
<name>E9SB07_RUMAL</name>
<dbReference type="AlphaFoldDB" id="E9SB07"/>
<evidence type="ECO:0008006" key="3">
    <source>
        <dbReference type="Google" id="ProtNLM"/>
    </source>
</evidence>
<dbReference type="STRING" id="246199.CUS_8120"/>
<dbReference type="NCBIfam" id="NF033832">
    <property type="entry name" value="sce7726_fam"/>
    <property type="match status" value="1"/>
</dbReference>
<proteinExistence type="predicted"/>
<evidence type="ECO:0000313" key="2">
    <source>
        <dbReference type="Proteomes" id="UP000004259"/>
    </source>
</evidence>
<accession>E9SB07</accession>
<sequence>MLDPQIRDKLFFEIETTSPKIRIFEEVVIGKSRCDFYAVTDKLTGYEIKSDADSYARLRSQVKSYDSFFDENYLVVGRSHRKSAEAHIPEYWGVIVVDEDSIETVRCARPNPKAKLSNQLRLLWKRELWNILDRFSLPKYRNCSRQFITKKLLACIDEQLLKPEICHELFERDYVEEGFV</sequence>
<dbReference type="RefSeq" id="WP_002848455.1">
    <property type="nucleotide sequence ID" value="NZ_ADKM02000062.1"/>
</dbReference>
<evidence type="ECO:0000313" key="1">
    <source>
        <dbReference type="EMBL" id="EGC03640.1"/>
    </source>
</evidence>
<dbReference type="EMBL" id="ADKM02000062">
    <property type="protein sequence ID" value="EGC03640.1"/>
    <property type="molecule type" value="Genomic_DNA"/>
</dbReference>
<comment type="caution">
    <text evidence="1">The sequence shown here is derived from an EMBL/GenBank/DDBJ whole genome shotgun (WGS) entry which is preliminary data.</text>
</comment>
<dbReference type="eggNOG" id="ENOG502ZAKT">
    <property type="taxonomic scope" value="Bacteria"/>
</dbReference>
<gene>
    <name evidence="1" type="ORF">CUS_8120</name>
</gene>
<protein>
    <recommendedName>
        <fullName evidence="3">CII phage-related protein</fullName>
    </recommendedName>
</protein>
<keyword evidence="2" id="KW-1185">Reference proteome</keyword>